<feature type="chain" id="PRO_5012707798" evidence="2">
    <location>
        <begin position="22"/>
        <end position="269"/>
    </location>
</feature>
<dbReference type="SUPFAM" id="SSF53335">
    <property type="entry name" value="S-adenosyl-L-methionine-dependent methyltransferases"/>
    <property type="match status" value="1"/>
</dbReference>
<dbReference type="Gene3D" id="3.40.50.150">
    <property type="entry name" value="Vaccinia Virus protein VP39"/>
    <property type="match status" value="1"/>
</dbReference>
<dbReference type="RefSeq" id="WP_076345921.1">
    <property type="nucleotide sequence ID" value="NZ_CP019082.1"/>
</dbReference>
<evidence type="ECO:0000259" key="3">
    <source>
        <dbReference type="Pfam" id="PF08242"/>
    </source>
</evidence>
<keyword evidence="2" id="KW-0732">Signal</keyword>
<dbReference type="KEGG" id="pbor:BSF38_02433"/>
<keyword evidence="4" id="KW-0489">Methyltransferase</keyword>
<dbReference type="EC" id="2.1.1.163" evidence="4"/>
<evidence type="ECO:0000256" key="1">
    <source>
        <dbReference type="SAM" id="MobiDB-lite"/>
    </source>
</evidence>
<dbReference type="Pfam" id="PF08242">
    <property type="entry name" value="Methyltransf_12"/>
    <property type="match status" value="1"/>
</dbReference>
<dbReference type="EMBL" id="CP019082">
    <property type="protein sequence ID" value="APW60939.1"/>
    <property type="molecule type" value="Genomic_DNA"/>
</dbReference>
<reference evidence="5" key="1">
    <citation type="submission" date="2016-12" db="EMBL/GenBank/DDBJ databases">
        <title>Comparative genomics of four Isosphaeraceae planctomycetes: a common pool of plasmids and glycoside hydrolase genes.</title>
        <authorList>
            <person name="Ivanova A."/>
        </authorList>
    </citation>
    <scope>NUCLEOTIDE SEQUENCE [LARGE SCALE GENOMIC DNA]</scope>
    <source>
        <strain evidence="5">PX4</strain>
    </source>
</reference>
<dbReference type="CDD" id="cd02440">
    <property type="entry name" value="AdoMet_MTases"/>
    <property type="match status" value="1"/>
</dbReference>
<protein>
    <submittedName>
        <fullName evidence="4">Ubiquinone/menaquinone biosynthesis C-methyltransferase UbiE</fullName>
        <ecNumber evidence="4">2.1.1.163</ecNumber>
    </submittedName>
</protein>
<dbReference type="Proteomes" id="UP000186309">
    <property type="component" value="Chromosome"/>
</dbReference>
<keyword evidence="4" id="KW-0808">Transferase</keyword>
<feature type="region of interest" description="Disordered" evidence="1">
    <location>
        <begin position="245"/>
        <end position="269"/>
    </location>
</feature>
<dbReference type="OrthoDB" id="9784101at2"/>
<dbReference type="GO" id="GO:0032259">
    <property type="term" value="P:methylation"/>
    <property type="evidence" value="ECO:0007669"/>
    <property type="project" value="UniProtKB-KW"/>
</dbReference>
<feature type="domain" description="Methyltransferase type 12" evidence="3">
    <location>
        <begin position="94"/>
        <end position="190"/>
    </location>
</feature>
<sequence>MNRKRTITGPLAAAVACLALALIGPSAVSQTAPSQTKQAETPKGKVDPRINAQFEKPDVKAWIERFESENREVFARRAEIVSALNLKPGMTVADLGAGTGLFTRLMADKVGAEGRVYAVDVSPGFLKHIAEQSRKLGQKQVTTVQGTQLATNLAPGTVDLVFICDVYHHLEDPEPVLASIRQALRPGGALVLIEFDRVKGKSTEFVLKHVRADKKQFFREIEQAGFTLDSSQPKVKLAENFFARFRKDDRPPTTPAPGKSRRPDRGPRS</sequence>
<dbReference type="GO" id="GO:0043770">
    <property type="term" value="F:demethylmenaquinone methyltransferase activity"/>
    <property type="evidence" value="ECO:0007669"/>
    <property type="project" value="UniProtKB-EC"/>
</dbReference>
<keyword evidence="4" id="KW-0830">Ubiquinone</keyword>
<name>A0A1U7CPU9_9BACT</name>
<accession>A0A1U7CPU9</accession>
<keyword evidence="5" id="KW-1185">Reference proteome</keyword>
<dbReference type="PROSITE" id="PS51257">
    <property type="entry name" value="PROKAR_LIPOPROTEIN"/>
    <property type="match status" value="1"/>
</dbReference>
<feature type="signal peptide" evidence="2">
    <location>
        <begin position="1"/>
        <end position="21"/>
    </location>
</feature>
<dbReference type="AlphaFoldDB" id="A0A1U7CPU9"/>
<evidence type="ECO:0000256" key="2">
    <source>
        <dbReference type="SAM" id="SignalP"/>
    </source>
</evidence>
<gene>
    <name evidence="4" type="primary">ubiE_4</name>
    <name evidence="4" type="ORF">BSF38_02433</name>
</gene>
<dbReference type="PANTHER" id="PTHR43861:SF1">
    <property type="entry name" value="TRANS-ACONITATE 2-METHYLTRANSFERASE"/>
    <property type="match status" value="1"/>
</dbReference>
<evidence type="ECO:0000313" key="5">
    <source>
        <dbReference type="Proteomes" id="UP000186309"/>
    </source>
</evidence>
<proteinExistence type="predicted"/>
<evidence type="ECO:0000313" key="4">
    <source>
        <dbReference type="EMBL" id="APW60939.1"/>
    </source>
</evidence>
<organism evidence="4 5">
    <name type="scientific">Paludisphaera borealis</name>
    <dbReference type="NCBI Taxonomy" id="1387353"/>
    <lineage>
        <taxon>Bacteria</taxon>
        <taxon>Pseudomonadati</taxon>
        <taxon>Planctomycetota</taxon>
        <taxon>Planctomycetia</taxon>
        <taxon>Isosphaerales</taxon>
        <taxon>Isosphaeraceae</taxon>
        <taxon>Paludisphaera</taxon>
    </lineage>
</organism>
<dbReference type="InterPro" id="IPR029063">
    <property type="entry name" value="SAM-dependent_MTases_sf"/>
</dbReference>
<dbReference type="PANTHER" id="PTHR43861">
    <property type="entry name" value="TRANS-ACONITATE 2-METHYLTRANSFERASE-RELATED"/>
    <property type="match status" value="1"/>
</dbReference>
<dbReference type="InterPro" id="IPR013217">
    <property type="entry name" value="Methyltransf_12"/>
</dbReference>